<feature type="domain" description="PKD/Chitinase" evidence="1">
    <location>
        <begin position="40"/>
        <end position="131"/>
    </location>
</feature>
<dbReference type="EMBL" id="JAVFKP010000001">
    <property type="protein sequence ID" value="MDQ4625724.1"/>
    <property type="molecule type" value="Genomic_DNA"/>
</dbReference>
<dbReference type="SMART" id="SM00089">
    <property type="entry name" value="PKD"/>
    <property type="match status" value="3"/>
</dbReference>
<gene>
    <name evidence="2" type="ORF">RB624_07480</name>
</gene>
<evidence type="ECO:0000259" key="1">
    <source>
        <dbReference type="SMART" id="SM00089"/>
    </source>
</evidence>
<evidence type="ECO:0000313" key="3">
    <source>
        <dbReference type="Proteomes" id="UP001237592"/>
    </source>
</evidence>
<evidence type="ECO:0000313" key="2">
    <source>
        <dbReference type="EMBL" id="MDQ4625724.1"/>
    </source>
</evidence>
<organism evidence="2 3">
    <name type="scientific">Janthinobacterium lividum</name>
    <dbReference type="NCBI Taxonomy" id="29581"/>
    <lineage>
        <taxon>Bacteria</taxon>
        <taxon>Pseudomonadati</taxon>
        <taxon>Pseudomonadota</taxon>
        <taxon>Betaproteobacteria</taxon>
        <taxon>Burkholderiales</taxon>
        <taxon>Oxalobacteraceae</taxon>
        <taxon>Janthinobacterium</taxon>
    </lineage>
</organism>
<sequence length="661" mass="67884">MLAMAMLAGCGGGGGGSETAAPPPVAAVPQPAILFAGAVSAAAEGADAVGSMGGQIELDAGSSKDSDGGTLSFAWSMVSKPAGSGLNMGAVATPKLNFQPDALGTYVFKLRVTNGKGGFAEKNATVLVNNRVPNAVLVVNATFTAQPLVKDAVSVSAGSGIVLDATGSVDIDGDKVTTTWELIQKPAGSTSLLFVSGQTARFSPDVLGLYKVRARGADGKGAYAETVYLFDANNSMPMGVIQGTVAVVSRNNQTVPVGQPLVTSGILSYDEGGAPLSYAWAVDTRPAGSVAAVGAATAAIPAFTPDVAGAYVLSLTVSNGRQTAIAYLKFNAVTSTSSVVALPFKPVEMRYSLATDRLVVVTAEPYTVKVINPVNGATSSVDLPTAVKALNLSPDGKLAAVLHDGVVSLVDLVSGSLLKSTGTGGTQTEVFVTNAGVVFLSGQSIGSSARPAVAVINARTGQALPSLDFASGGFYGALRGVFAASKDKVFLSQGNYSTLSYFTFDPQTHAILTNGAVYGDYYISSPFFLSPKEDILFTGNGTYFNADTLQYMGRFTFGSSSSGTSSMQSMTYSPTKAEVLLMESSFEYAYPGYDTVYQGSYKKYSGELLFPAGSVSLPVIGGEQSYGIGIFHTAAGDPVALVQTGGAQKTTARPKYYLVYR</sequence>
<accession>A0ABU0XQC5</accession>
<proteinExistence type="predicted"/>
<dbReference type="InterPro" id="IPR013783">
    <property type="entry name" value="Ig-like_fold"/>
</dbReference>
<dbReference type="InterPro" id="IPR011047">
    <property type="entry name" value="Quinoprotein_ADH-like_sf"/>
</dbReference>
<feature type="domain" description="PKD/Chitinase" evidence="1">
    <location>
        <begin position="140"/>
        <end position="232"/>
    </location>
</feature>
<dbReference type="InterPro" id="IPR022409">
    <property type="entry name" value="PKD/Chitinase_dom"/>
</dbReference>
<dbReference type="SUPFAM" id="SSF50998">
    <property type="entry name" value="Quinoprotein alcohol dehydrogenase-like"/>
    <property type="match status" value="1"/>
</dbReference>
<dbReference type="Pfam" id="PF22352">
    <property type="entry name" value="K319L-like_PKD"/>
    <property type="match status" value="1"/>
</dbReference>
<feature type="domain" description="PKD/Chitinase" evidence="1">
    <location>
        <begin position="245"/>
        <end position="335"/>
    </location>
</feature>
<reference evidence="2 3" key="1">
    <citation type="submission" date="2023-08" db="EMBL/GenBank/DDBJ databases">
        <title>Draft genome sequence of Janthinobacterium lividum.</title>
        <authorList>
            <person name="Chun B.H."/>
            <person name="Lee Y."/>
        </authorList>
    </citation>
    <scope>NUCLEOTIDE SEQUENCE [LARGE SCALE GENOMIC DNA]</scope>
    <source>
        <strain evidence="2 3">AMJK</strain>
    </source>
</reference>
<protein>
    <recommendedName>
        <fullName evidence="1">PKD/Chitinase domain-containing protein</fullName>
    </recommendedName>
</protein>
<name>A0ABU0XQC5_9BURK</name>
<dbReference type="Gene3D" id="2.60.40.10">
    <property type="entry name" value="Immunoglobulins"/>
    <property type="match status" value="3"/>
</dbReference>
<dbReference type="RefSeq" id="WP_307778759.1">
    <property type="nucleotide sequence ID" value="NZ_JAVFKP010000001.1"/>
</dbReference>
<dbReference type="Proteomes" id="UP001237592">
    <property type="component" value="Unassembled WGS sequence"/>
</dbReference>
<keyword evidence="3" id="KW-1185">Reference proteome</keyword>
<comment type="caution">
    <text evidence="2">The sequence shown here is derived from an EMBL/GenBank/DDBJ whole genome shotgun (WGS) entry which is preliminary data.</text>
</comment>